<dbReference type="EMBL" id="PGTN01000086">
    <property type="protein sequence ID" value="PJF46870.1"/>
    <property type="molecule type" value="Genomic_DNA"/>
</dbReference>
<evidence type="ECO:0000259" key="6">
    <source>
        <dbReference type="Pfam" id="PF00662"/>
    </source>
</evidence>
<feature type="transmembrane region" description="Helical" evidence="5">
    <location>
        <begin position="49"/>
        <end position="74"/>
    </location>
</feature>
<evidence type="ECO:0000313" key="8">
    <source>
        <dbReference type="Proteomes" id="UP000230790"/>
    </source>
</evidence>
<accession>A0A2M8QAT6</accession>
<evidence type="ECO:0000256" key="5">
    <source>
        <dbReference type="SAM" id="Phobius"/>
    </source>
</evidence>
<keyword evidence="4 5" id="KW-0472">Membrane</keyword>
<protein>
    <recommendedName>
        <fullName evidence="6">NADH-Ubiquinone oxidoreductase (complex I) chain 5 N-terminal domain-containing protein</fullName>
    </recommendedName>
</protein>
<dbReference type="Pfam" id="PF00662">
    <property type="entry name" value="Proton_antipo_N"/>
    <property type="match status" value="1"/>
</dbReference>
<comment type="subcellular location">
    <subcellularLocation>
        <location evidence="1">Membrane</location>
        <topology evidence="1">Multi-pass membrane protein</topology>
    </subcellularLocation>
</comment>
<dbReference type="PANTHER" id="PTHR43373">
    <property type="entry name" value="NA(+)/H(+) ANTIPORTER SUBUNIT"/>
    <property type="match status" value="1"/>
</dbReference>
<feature type="non-terminal residue" evidence="7">
    <location>
        <position position="143"/>
    </location>
</feature>
<evidence type="ECO:0000256" key="4">
    <source>
        <dbReference type="ARBA" id="ARBA00023136"/>
    </source>
</evidence>
<reference evidence="7 8" key="1">
    <citation type="submission" date="2017-11" db="EMBL/GenBank/DDBJ databases">
        <title>Evolution of Phototrophy in the Chloroflexi Phylum Driven by Horizontal Gene Transfer.</title>
        <authorList>
            <person name="Ward L.M."/>
            <person name="Hemp J."/>
            <person name="Shih P.M."/>
            <person name="Mcglynn S.E."/>
            <person name="Fischer W."/>
        </authorList>
    </citation>
    <scope>NUCLEOTIDE SEQUENCE [LARGE SCALE GENOMIC DNA]</scope>
    <source>
        <strain evidence="7">JP3_7</strain>
    </source>
</reference>
<proteinExistence type="predicted"/>
<evidence type="ECO:0000256" key="3">
    <source>
        <dbReference type="ARBA" id="ARBA00022989"/>
    </source>
</evidence>
<dbReference type="AlphaFoldDB" id="A0A2M8QAT6"/>
<feature type="transmembrane region" description="Helical" evidence="5">
    <location>
        <begin position="106"/>
        <end position="133"/>
    </location>
</feature>
<sequence>MGWLLAIAPAIVFVALLAQSPAVLAGQTLSWSVVWIPSLGLHFSLLLDGLSLLFALLVSGIGALVVVYAGYYFAPKHGDEKPGGENGGPQSRTTPHSRFSNTDARFFLYVLLFMTSMLGLVLAGDVITLFVFWEGTSITSFLL</sequence>
<evidence type="ECO:0000313" key="7">
    <source>
        <dbReference type="EMBL" id="PJF46870.1"/>
    </source>
</evidence>
<dbReference type="GO" id="GO:0016020">
    <property type="term" value="C:membrane"/>
    <property type="evidence" value="ECO:0007669"/>
    <property type="project" value="UniProtKB-SubCell"/>
</dbReference>
<evidence type="ECO:0000256" key="2">
    <source>
        <dbReference type="ARBA" id="ARBA00022692"/>
    </source>
</evidence>
<organism evidence="7 8">
    <name type="scientific">Candidatus Thermofonsia Clade 3 bacterium</name>
    <dbReference type="NCBI Taxonomy" id="2364212"/>
    <lineage>
        <taxon>Bacteria</taxon>
        <taxon>Bacillati</taxon>
        <taxon>Chloroflexota</taxon>
        <taxon>Candidatus Thermofontia</taxon>
        <taxon>Candidatus Thermofonsia Clade 3</taxon>
    </lineage>
</organism>
<keyword evidence="3 5" id="KW-1133">Transmembrane helix</keyword>
<name>A0A2M8QAT6_9CHLR</name>
<dbReference type="InterPro" id="IPR050616">
    <property type="entry name" value="CPA3_Na-H_Antiporter_A"/>
</dbReference>
<feature type="domain" description="NADH-Ubiquinone oxidoreductase (complex I) chain 5 N-terminal" evidence="6">
    <location>
        <begin position="36"/>
        <end position="74"/>
    </location>
</feature>
<dbReference type="InterPro" id="IPR001516">
    <property type="entry name" value="Proton_antipo_N"/>
</dbReference>
<gene>
    <name evidence="7" type="ORF">CUN48_11585</name>
</gene>
<comment type="caution">
    <text evidence="7">The sequence shown here is derived from an EMBL/GenBank/DDBJ whole genome shotgun (WGS) entry which is preliminary data.</text>
</comment>
<dbReference type="Proteomes" id="UP000230790">
    <property type="component" value="Unassembled WGS sequence"/>
</dbReference>
<evidence type="ECO:0000256" key="1">
    <source>
        <dbReference type="ARBA" id="ARBA00004141"/>
    </source>
</evidence>
<dbReference type="PANTHER" id="PTHR43373:SF1">
    <property type="entry name" value="NA(+)_H(+) ANTIPORTER SUBUNIT A"/>
    <property type="match status" value="1"/>
</dbReference>
<keyword evidence="2 5" id="KW-0812">Transmembrane</keyword>